<dbReference type="InterPro" id="IPR029063">
    <property type="entry name" value="SAM-dependent_MTases_sf"/>
</dbReference>
<dbReference type="Proteomes" id="UP000282551">
    <property type="component" value="Chromosome"/>
</dbReference>
<organism evidence="4 5">
    <name type="scientific">Mycolicibacterium chitae</name>
    <name type="common">Mycobacterium chitae</name>
    <dbReference type="NCBI Taxonomy" id="1792"/>
    <lineage>
        <taxon>Bacteria</taxon>
        <taxon>Bacillati</taxon>
        <taxon>Actinomycetota</taxon>
        <taxon>Actinomycetes</taxon>
        <taxon>Mycobacteriales</taxon>
        <taxon>Mycobacteriaceae</taxon>
        <taxon>Mycolicibacterium</taxon>
    </lineage>
</organism>
<evidence type="ECO:0000313" key="5">
    <source>
        <dbReference type="Proteomes" id="UP000282551"/>
    </source>
</evidence>
<evidence type="ECO:0000259" key="3">
    <source>
        <dbReference type="Pfam" id="PF13649"/>
    </source>
</evidence>
<dbReference type="OrthoDB" id="9805171at2"/>
<dbReference type="Pfam" id="PF13649">
    <property type="entry name" value="Methyltransf_25"/>
    <property type="match status" value="1"/>
</dbReference>
<keyword evidence="5" id="KW-1185">Reference proteome</keyword>
<gene>
    <name evidence="4" type="ORF">NCTC10485_01047</name>
</gene>
<keyword evidence="1 4" id="KW-0489">Methyltransferase</keyword>
<dbReference type="PANTHER" id="PTHR43861">
    <property type="entry name" value="TRANS-ACONITATE 2-METHYLTRANSFERASE-RELATED"/>
    <property type="match status" value="1"/>
</dbReference>
<evidence type="ECO:0000313" key="4">
    <source>
        <dbReference type="EMBL" id="VEG46342.1"/>
    </source>
</evidence>
<evidence type="ECO:0000256" key="2">
    <source>
        <dbReference type="ARBA" id="ARBA00022679"/>
    </source>
</evidence>
<name>A0A3S4V8R3_MYCCI</name>
<sequence length="208" mass="22554">MSEAEVRQRYGELAETYTRTFGDVATVDPQDLAFLKANLGACEGPVLDVGCGPGHLTAYLAGLGLDARGLDLVPEFIDTATSRWPSIEFSVGSLRTLEVPDRSLGGILAWYSLIHCEPTELTDILKELRRAMAPGATLVVGFFDGDAVEAFAHKVTTAYRCPIDEMSRLLAIAGFTETDRLQRPGTTDIRPHAVMAARVPSSENITLR</sequence>
<dbReference type="InterPro" id="IPR041698">
    <property type="entry name" value="Methyltransf_25"/>
</dbReference>
<dbReference type="GO" id="GO:0008168">
    <property type="term" value="F:methyltransferase activity"/>
    <property type="evidence" value="ECO:0007669"/>
    <property type="project" value="UniProtKB-KW"/>
</dbReference>
<dbReference type="GO" id="GO:0032259">
    <property type="term" value="P:methylation"/>
    <property type="evidence" value="ECO:0007669"/>
    <property type="project" value="UniProtKB-KW"/>
</dbReference>
<feature type="domain" description="Methyltransferase" evidence="3">
    <location>
        <begin position="46"/>
        <end position="135"/>
    </location>
</feature>
<dbReference type="CDD" id="cd02440">
    <property type="entry name" value="AdoMet_MTases"/>
    <property type="match status" value="1"/>
</dbReference>
<dbReference type="RefSeq" id="WP_126332754.1">
    <property type="nucleotide sequence ID" value="NZ_AP022604.1"/>
</dbReference>
<dbReference type="SUPFAM" id="SSF53335">
    <property type="entry name" value="S-adenosyl-L-methionine-dependent methyltransferases"/>
    <property type="match status" value="1"/>
</dbReference>
<dbReference type="AlphaFoldDB" id="A0A3S4V8R3"/>
<evidence type="ECO:0000256" key="1">
    <source>
        <dbReference type="ARBA" id="ARBA00022603"/>
    </source>
</evidence>
<keyword evidence="2 4" id="KW-0808">Transferase</keyword>
<proteinExistence type="predicted"/>
<dbReference type="PANTHER" id="PTHR43861:SF1">
    <property type="entry name" value="TRANS-ACONITATE 2-METHYLTRANSFERASE"/>
    <property type="match status" value="1"/>
</dbReference>
<dbReference type="EMBL" id="LR134355">
    <property type="protein sequence ID" value="VEG46342.1"/>
    <property type="molecule type" value="Genomic_DNA"/>
</dbReference>
<reference evidence="4 5" key="1">
    <citation type="submission" date="2018-12" db="EMBL/GenBank/DDBJ databases">
        <authorList>
            <consortium name="Pathogen Informatics"/>
        </authorList>
    </citation>
    <scope>NUCLEOTIDE SEQUENCE [LARGE SCALE GENOMIC DNA]</scope>
    <source>
        <strain evidence="4 5">NCTC10485</strain>
    </source>
</reference>
<protein>
    <submittedName>
        <fullName evidence="4">Type 11 methyltransferase</fullName>
    </submittedName>
</protein>
<accession>A0A3S4V8R3</accession>
<dbReference type="Gene3D" id="3.40.50.150">
    <property type="entry name" value="Vaccinia Virus protein VP39"/>
    <property type="match status" value="1"/>
</dbReference>